<keyword evidence="1" id="KW-1133">Transmembrane helix</keyword>
<accession>A0A4U9R9U5</accession>
<dbReference type="KEGG" id="hhw:NCTC503_01201"/>
<organism evidence="3 4">
    <name type="scientific">Hathewaya histolytica</name>
    <name type="common">Clostridium histolyticum</name>
    <dbReference type="NCBI Taxonomy" id="1498"/>
    <lineage>
        <taxon>Bacteria</taxon>
        <taxon>Bacillati</taxon>
        <taxon>Bacillota</taxon>
        <taxon>Clostridia</taxon>
        <taxon>Eubacteriales</taxon>
        <taxon>Clostridiaceae</taxon>
        <taxon>Hathewaya</taxon>
    </lineage>
</organism>
<keyword evidence="1" id="KW-0812">Transmembrane</keyword>
<dbReference type="OrthoDB" id="2111373at2"/>
<reference evidence="3 4" key="1">
    <citation type="submission" date="2019-05" db="EMBL/GenBank/DDBJ databases">
        <authorList>
            <consortium name="Pathogen Informatics"/>
        </authorList>
    </citation>
    <scope>NUCLEOTIDE SEQUENCE [LARGE SCALE GENOMIC DNA]</scope>
    <source>
        <strain evidence="3 4">NCTC503</strain>
    </source>
</reference>
<evidence type="ECO:0000259" key="2">
    <source>
        <dbReference type="Pfam" id="PF01595"/>
    </source>
</evidence>
<evidence type="ECO:0000313" key="4">
    <source>
        <dbReference type="Proteomes" id="UP000308489"/>
    </source>
</evidence>
<gene>
    <name evidence="3" type="ORF">NCTC503_01201</name>
</gene>
<dbReference type="EMBL" id="LR590481">
    <property type="protein sequence ID" value="VTQ88199.1"/>
    <property type="molecule type" value="Genomic_DNA"/>
</dbReference>
<dbReference type="RefSeq" id="WP_138209886.1">
    <property type="nucleotide sequence ID" value="NZ_CBCRUQ010000022.1"/>
</dbReference>
<dbReference type="InterPro" id="IPR002550">
    <property type="entry name" value="CNNM"/>
</dbReference>
<evidence type="ECO:0000313" key="3">
    <source>
        <dbReference type="EMBL" id="VTQ88199.1"/>
    </source>
</evidence>
<evidence type="ECO:0000256" key="1">
    <source>
        <dbReference type="SAM" id="Phobius"/>
    </source>
</evidence>
<proteinExistence type="predicted"/>
<keyword evidence="4" id="KW-1185">Reference proteome</keyword>
<dbReference type="Proteomes" id="UP000308489">
    <property type="component" value="Chromosome 1"/>
</dbReference>
<feature type="transmembrane region" description="Helical" evidence="1">
    <location>
        <begin position="21"/>
        <end position="40"/>
    </location>
</feature>
<dbReference type="AlphaFoldDB" id="A0A4U9R9U5"/>
<sequence length="192" mass="20585">MEESNKKKNKKKGKSFSQKKWIITIFIWTILLGGSISLLSDSLLGNSSLLVAFILLTLIILIGIFFDAIGTAVTSASEVPFHAMASKKISGAKTAVSLIRNADKVANFCNDVIGDICGIVSGSAGAIITKKFMENLTPKENVLSVILPAIIGALTAAFTIGGKALGKNYAIKNSNNIIFNVAKFIQFFKKER</sequence>
<feature type="transmembrane region" description="Helical" evidence="1">
    <location>
        <begin position="141"/>
        <end position="160"/>
    </location>
</feature>
<feature type="transmembrane region" description="Helical" evidence="1">
    <location>
        <begin position="46"/>
        <end position="66"/>
    </location>
</feature>
<feature type="domain" description="CNNM transmembrane" evidence="2">
    <location>
        <begin position="55"/>
        <end position="189"/>
    </location>
</feature>
<protein>
    <submittedName>
        <fullName evidence="3">Membrane spanning protein</fullName>
    </submittedName>
</protein>
<name>A0A4U9R9U5_HATHI</name>
<keyword evidence="1" id="KW-0472">Membrane</keyword>
<dbReference type="Pfam" id="PF01595">
    <property type="entry name" value="CNNM"/>
    <property type="match status" value="1"/>
</dbReference>